<organism evidence="1 2">
    <name type="scientific">Podospora pseudoanserina</name>
    <dbReference type="NCBI Taxonomy" id="2609844"/>
    <lineage>
        <taxon>Eukaryota</taxon>
        <taxon>Fungi</taxon>
        <taxon>Dikarya</taxon>
        <taxon>Ascomycota</taxon>
        <taxon>Pezizomycotina</taxon>
        <taxon>Sordariomycetes</taxon>
        <taxon>Sordariomycetidae</taxon>
        <taxon>Sordariales</taxon>
        <taxon>Podosporaceae</taxon>
        <taxon>Podospora</taxon>
    </lineage>
</organism>
<dbReference type="EMBL" id="JAFFHC010000004">
    <property type="protein sequence ID" value="KAK4677417.1"/>
    <property type="molecule type" value="Genomic_DNA"/>
</dbReference>
<dbReference type="RefSeq" id="XP_062800887.1">
    <property type="nucleotide sequence ID" value="XM_062946845.1"/>
</dbReference>
<sequence length="92" mass="10395">MILAIAANYLQVTDQLLAIQNSQYVYADTFDALKSQATLHHIELIENSQATAQRQIELGIQLLNEVSQLREITRNFIKDHDSGGVKKGKNVW</sequence>
<evidence type="ECO:0000313" key="2">
    <source>
        <dbReference type="Proteomes" id="UP001323617"/>
    </source>
</evidence>
<protein>
    <submittedName>
        <fullName evidence="1">Uncharacterized protein</fullName>
    </submittedName>
</protein>
<proteinExistence type="predicted"/>
<keyword evidence="2" id="KW-1185">Reference proteome</keyword>
<comment type="caution">
    <text evidence="1">The sequence shown here is derived from an EMBL/GenBank/DDBJ whole genome shotgun (WGS) entry which is preliminary data.</text>
</comment>
<name>A0ABR0IAK3_9PEZI</name>
<gene>
    <name evidence="1" type="ORF">QC764_405510</name>
</gene>
<dbReference type="GeneID" id="87967710"/>
<reference evidence="1 2" key="1">
    <citation type="journal article" date="2023" name="bioRxiv">
        <title>High-quality genome assemblies of four members of thePodospora anserinaspecies complex.</title>
        <authorList>
            <person name="Ament-Velasquez S.L."/>
            <person name="Vogan A.A."/>
            <person name="Wallerman O."/>
            <person name="Hartmann F."/>
            <person name="Gautier V."/>
            <person name="Silar P."/>
            <person name="Giraud T."/>
            <person name="Johannesson H."/>
        </authorList>
    </citation>
    <scope>NUCLEOTIDE SEQUENCE [LARGE SCALE GENOMIC DNA]</scope>
    <source>
        <strain evidence="1 2">CBS 124.78</strain>
    </source>
</reference>
<dbReference type="Proteomes" id="UP001323617">
    <property type="component" value="Unassembled WGS sequence"/>
</dbReference>
<evidence type="ECO:0000313" key="1">
    <source>
        <dbReference type="EMBL" id="KAK4677417.1"/>
    </source>
</evidence>
<accession>A0ABR0IAK3</accession>